<dbReference type="Pfam" id="PF00015">
    <property type="entry name" value="MCPsignal"/>
    <property type="match status" value="1"/>
</dbReference>
<dbReference type="STRING" id="584787.GCA_001247655_02906"/>
<evidence type="ECO:0000313" key="9">
    <source>
        <dbReference type="EMBL" id="ROQ25847.1"/>
    </source>
</evidence>
<keyword evidence="6" id="KW-1133">Transmembrane helix</keyword>
<evidence type="ECO:0000259" key="7">
    <source>
        <dbReference type="PROSITE" id="PS50111"/>
    </source>
</evidence>
<evidence type="ECO:0000256" key="3">
    <source>
        <dbReference type="ARBA" id="ARBA00023224"/>
    </source>
</evidence>
<reference evidence="9 10" key="1">
    <citation type="submission" date="2018-11" db="EMBL/GenBank/DDBJ databases">
        <title>Genomic Encyclopedia of Type Strains, Phase IV (KMG-IV): sequencing the most valuable type-strain genomes for metagenomic binning, comparative biology and taxonomic classification.</title>
        <authorList>
            <person name="Goeker M."/>
        </authorList>
    </citation>
    <scope>NUCLEOTIDE SEQUENCE [LARGE SCALE GENOMIC DNA]</scope>
    <source>
        <strain evidence="9 10">DSM 21945</strain>
    </source>
</reference>
<dbReference type="SUPFAM" id="SSF103190">
    <property type="entry name" value="Sensory domain-like"/>
    <property type="match status" value="1"/>
</dbReference>
<dbReference type="AlphaFoldDB" id="A0A3N1PFQ9"/>
<dbReference type="GO" id="GO:0005886">
    <property type="term" value="C:plasma membrane"/>
    <property type="evidence" value="ECO:0007669"/>
    <property type="project" value="UniProtKB-ARBA"/>
</dbReference>
<keyword evidence="6" id="KW-0812">Transmembrane</keyword>
<accession>A0A3N1PFQ9</accession>
<keyword evidence="6" id="KW-0472">Membrane</keyword>
<feature type="domain" description="HAMP" evidence="8">
    <location>
        <begin position="309"/>
        <end position="363"/>
    </location>
</feature>
<dbReference type="CDD" id="cd06225">
    <property type="entry name" value="HAMP"/>
    <property type="match status" value="1"/>
</dbReference>
<dbReference type="SMART" id="SM00283">
    <property type="entry name" value="MA"/>
    <property type="match status" value="1"/>
</dbReference>
<dbReference type="EMBL" id="RJUL01000005">
    <property type="protein sequence ID" value="ROQ25847.1"/>
    <property type="molecule type" value="Genomic_DNA"/>
</dbReference>
<dbReference type="Gene3D" id="1.10.287.950">
    <property type="entry name" value="Methyl-accepting chemotaxis protein"/>
    <property type="match status" value="1"/>
</dbReference>
<dbReference type="FunFam" id="1.10.287.950:FF:000001">
    <property type="entry name" value="Methyl-accepting chemotaxis sensory transducer"/>
    <property type="match status" value="1"/>
</dbReference>
<evidence type="ECO:0000256" key="2">
    <source>
        <dbReference type="ARBA" id="ARBA00022500"/>
    </source>
</evidence>
<dbReference type="Pfam" id="PF00672">
    <property type="entry name" value="HAMP"/>
    <property type="match status" value="1"/>
</dbReference>
<comment type="similarity">
    <text evidence="4">Belongs to the methyl-accepting chemotaxis (MCP) protein family.</text>
</comment>
<feature type="domain" description="Methyl-accepting transducer" evidence="7">
    <location>
        <begin position="368"/>
        <end position="604"/>
    </location>
</feature>
<dbReference type="SUPFAM" id="SSF58104">
    <property type="entry name" value="Methyl-accepting chemotaxis protein (MCP) signaling domain"/>
    <property type="match status" value="1"/>
</dbReference>
<organism evidence="9 10">
    <name type="scientific">Gallaecimonas pentaromativorans</name>
    <dbReference type="NCBI Taxonomy" id="584787"/>
    <lineage>
        <taxon>Bacteria</taxon>
        <taxon>Pseudomonadati</taxon>
        <taxon>Pseudomonadota</taxon>
        <taxon>Gammaproteobacteria</taxon>
        <taxon>Enterobacterales</taxon>
        <taxon>Gallaecimonadaceae</taxon>
        <taxon>Gallaecimonas</taxon>
    </lineage>
</organism>
<evidence type="ECO:0000256" key="6">
    <source>
        <dbReference type="SAM" id="Phobius"/>
    </source>
</evidence>
<dbReference type="GO" id="GO:0006935">
    <property type="term" value="P:chemotaxis"/>
    <property type="evidence" value="ECO:0007669"/>
    <property type="project" value="UniProtKB-KW"/>
</dbReference>
<dbReference type="InterPro" id="IPR029151">
    <property type="entry name" value="Sensor-like_sf"/>
</dbReference>
<keyword evidence="10" id="KW-1185">Reference proteome</keyword>
<keyword evidence="2" id="KW-0145">Chemotaxis</keyword>
<name>A0A3N1PFQ9_9GAMM</name>
<evidence type="ECO:0000259" key="8">
    <source>
        <dbReference type="PROSITE" id="PS50885"/>
    </source>
</evidence>
<dbReference type="InterPro" id="IPR004089">
    <property type="entry name" value="MCPsignal_dom"/>
</dbReference>
<dbReference type="SMART" id="SM00304">
    <property type="entry name" value="HAMP"/>
    <property type="match status" value="1"/>
</dbReference>
<protein>
    <submittedName>
        <fullName evidence="9">Methyl-accepting chemotaxis protein</fullName>
    </submittedName>
</protein>
<dbReference type="PANTHER" id="PTHR32089:SF112">
    <property type="entry name" value="LYSOZYME-LIKE PROTEIN-RELATED"/>
    <property type="match status" value="1"/>
</dbReference>
<dbReference type="InterPro" id="IPR033462">
    <property type="entry name" value="Cache_3-Cache_2"/>
</dbReference>
<proteinExistence type="inferred from homology"/>
<dbReference type="PROSITE" id="PS50885">
    <property type="entry name" value="HAMP"/>
    <property type="match status" value="1"/>
</dbReference>
<evidence type="ECO:0000313" key="10">
    <source>
        <dbReference type="Proteomes" id="UP000268033"/>
    </source>
</evidence>
<feature type="transmembrane region" description="Helical" evidence="6">
    <location>
        <begin position="286"/>
        <end position="307"/>
    </location>
</feature>
<dbReference type="InterPro" id="IPR003660">
    <property type="entry name" value="HAMP_dom"/>
</dbReference>
<gene>
    <name evidence="9" type="ORF">EDC28_105157</name>
</gene>
<dbReference type="Pfam" id="PF17201">
    <property type="entry name" value="Cache_3-Cache_2"/>
    <property type="match status" value="1"/>
</dbReference>
<dbReference type="GO" id="GO:0007165">
    <property type="term" value="P:signal transduction"/>
    <property type="evidence" value="ECO:0007669"/>
    <property type="project" value="UniProtKB-KW"/>
</dbReference>
<comment type="caution">
    <text evidence="9">The sequence shown here is derived from an EMBL/GenBank/DDBJ whole genome shotgun (WGS) entry which is preliminary data.</text>
</comment>
<keyword evidence="3 5" id="KW-0807">Transducer</keyword>
<dbReference type="Proteomes" id="UP000268033">
    <property type="component" value="Unassembled WGS sequence"/>
</dbReference>
<dbReference type="PANTHER" id="PTHR32089">
    <property type="entry name" value="METHYL-ACCEPTING CHEMOTAXIS PROTEIN MCPB"/>
    <property type="match status" value="1"/>
</dbReference>
<dbReference type="PROSITE" id="PS50111">
    <property type="entry name" value="CHEMOTAXIS_TRANSDUC_2"/>
    <property type="match status" value="1"/>
</dbReference>
<evidence type="ECO:0000256" key="4">
    <source>
        <dbReference type="ARBA" id="ARBA00029447"/>
    </source>
</evidence>
<comment type="subcellular location">
    <subcellularLocation>
        <location evidence="1">Membrane</location>
    </subcellularLocation>
</comment>
<sequence>MTIARKFSLAILSLLVVFVVVLSVASVMSTRQETLDAANQQASQAAEQTHRILSVTNQLMLAQVHSSMSVLKTMGLQLGTPALGSEVTVMGRAVPDLLLGSQSQANQYQLVDSLTEKMGGTATLFVKSGNDFVRVSTNVKKEGQRATGTVLAPSGAAMAAIRQGQPFYGQVDILGSPYLTGYEPMRDGAGQVIGIWYVGYKADMAVLQRFVEQSRVMTNGFVALQDNLGRIRFHSTSQDDATIAKALSGDASHWTLAKTDFTPWGYKIVTGLDNREVSDIIWQKSLWLLGCVVVGGAILMAVLLILLRQMVTAPLNGVNSRLQAITDGDGDLTLRLNATGNDELAVMSRGFDKLLDQVHETVSQVKQMACTLTESAKSMSALAEESDRAQGEQVKDTDMVAAAIEQMSQSIAEVANRIEDTAGFTRETDQQGSEGQKMLARTQSAIGKQAEELGDAKAVITELSKASDAIGKVLEVIQHIAEQTNLLALNAAIEAARAGEQGRGFAVVADEVRSLASRTQTSTEEIHQMIATLQGNAAQASAVIELSSASATDNADAVAELAENLSAILAAVSNINRFNTDIAASAHEQQIVAEDINKTLVSLADGSNKNRELSEKTLSHANQLNGYAEQLERLVGNYRTH</sequence>
<dbReference type="CDD" id="cd11386">
    <property type="entry name" value="MCP_signal"/>
    <property type="match status" value="1"/>
</dbReference>
<evidence type="ECO:0000256" key="1">
    <source>
        <dbReference type="ARBA" id="ARBA00004370"/>
    </source>
</evidence>
<evidence type="ECO:0000256" key="5">
    <source>
        <dbReference type="PROSITE-ProRule" id="PRU00284"/>
    </source>
</evidence>